<keyword evidence="8" id="KW-1185">Reference proteome</keyword>
<proteinExistence type="inferred from homology"/>
<keyword evidence="2" id="KW-0285">Flavoprotein</keyword>
<feature type="non-terminal residue" evidence="7">
    <location>
        <position position="1"/>
    </location>
</feature>
<dbReference type="SUPFAM" id="SSF51905">
    <property type="entry name" value="FAD/NAD(P)-binding domain"/>
    <property type="match status" value="1"/>
</dbReference>
<dbReference type="AlphaFoldDB" id="A0A3E2HBY1"/>
<keyword evidence="3" id="KW-0274">FAD</keyword>
<dbReference type="InterPro" id="IPR050493">
    <property type="entry name" value="FAD-dep_Monooxygenase_BioMet"/>
</dbReference>
<accession>A0A3E2HBY1</accession>
<evidence type="ECO:0000256" key="2">
    <source>
        <dbReference type="ARBA" id="ARBA00022630"/>
    </source>
</evidence>
<evidence type="ECO:0000256" key="1">
    <source>
        <dbReference type="ARBA" id="ARBA00007992"/>
    </source>
</evidence>
<evidence type="ECO:0000256" key="5">
    <source>
        <dbReference type="ARBA" id="ARBA00023033"/>
    </source>
</evidence>
<comment type="caution">
    <text evidence="7">The sequence shown here is derived from an EMBL/GenBank/DDBJ whole genome shotgun (WGS) entry which is preliminary data.</text>
</comment>
<dbReference type="InterPro" id="IPR002938">
    <property type="entry name" value="FAD-bd"/>
</dbReference>
<evidence type="ECO:0000259" key="6">
    <source>
        <dbReference type="Pfam" id="PF01494"/>
    </source>
</evidence>
<dbReference type="Gene3D" id="3.50.50.60">
    <property type="entry name" value="FAD/NAD(P)-binding domain"/>
    <property type="match status" value="1"/>
</dbReference>
<reference evidence="7 8" key="1">
    <citation type="submission" date="2018-05" db="EMBL/GenBank/DDBJ databases">
        <title>Draft genome sequence of Scytalidium lignicola DSM 105466, a ubiquitous saprotrophic fungus.</title>
        <authorList>
            <person name="Buettner E."/>
            <person name="Gebauer A.M."/>
            <person name="Hofrichter M."/>
            <person name="Liers C."/>
            <person name="Kellner H."/>
        </authorList>
    </citation>
    <scope>NUCLEOTIDE SEQUENCE [LARGE SCALE GENOMIC DNA]</scope>
    <source>
        <strain evidence="7 8">DSM 105466</strain>
    </source>
</reference>
<dbReference type="SUPFAM" id="SSF54373">
    <property type="entry name" value="FAD-linked reductases, C-terminal domain"/>
    <property type="match status" value="1"/>
</dbReference>
<sequence length="280" mass="31050">MAHDILRAYQDKEGLHVVIVGAGLGGLACALECRRGNPSLEVTVLERSPEILPIGAGIQLPPNATRVMRHFGLLEKLKEVGAVTMQRHTLRRYSDGEVIVEKPLGERVREIYGAEWLAEYQNLLLEEAQNAGARILKNAEVIGVDTNFDGDCGNCTVLLKDGRNIRADVVIGADGLWSRLREFIVGKQSPPSETGDLAYRGTFSREQLALFQEERIIELVEASNIQVWMGPGKHVVFYPVRNKTEYNLVLLCPDNLPNGTRTMQGSLDEMADNFKGWDPA</sequence>
<keyword evidence="4" id="KW-0560">Oxidoreductase</keyword>
<comment type="similarity">
    <text evidence="1">Belongs to the paxM FAD-dependent monooxygenase family.</text>
</comment>
<dbReference type="GO" id="GO:0004497">
    <property type="term" value="F:monooxygenase activity"/>
    <property type="evidence" value="ECO:0007669"/>
    <property type="project" value="UniProtKB-KW"/>
</dbReference>
<dbReference type="EMBL" id="NCSJ02000088">
    <property type="protein sequence ID" value="RFU30914.1"/>
    <property type="molecule type" value="Genomic_DNA"/>
</dbReference>
<evidence type="ECO:0000256" key="4">
    <source>
        <dbReference type="ARBA" id="ARBA00023002"/>
    </source>
</evidence>
<organism evidence="7 8">
    <name type="scientific">Scytalidium lignicola</name>
    <name type="common">Hyphomycete</name>
    <dbReference type="NCBI Taxonomy" id="5539"/>
    <lineage>
        <taxon>Eukaryota</taxon>
        <taxon>Fungi</taxon>
        <taxon>Dikarya</taxon>
        <taxon>Ascomycota</taxon>
        <taxon>Pezizomycotina</taxon>
        <taxon>Leotiomycetes</taxon>
        <taxon>Leotiomycetes incertae sedis</taxon>
        <taxon>Scytalidium</taxon>
    </lineage>
</organism>
<dbReference type="PANTHER" id="PTHR13789:SF311">
    <property type="entry name" value="HYDROXYLASE, PUTATIVE (AFU_ORTHOLOGUE AFUA_5G10180)-RELATED"/>
    <property type="match status" value="1"/>
</dbReference>
<dbReference type="PRINTS" id="PR00420">
    <property type="entry name" value="RNGMNOXGNASE"/>
</dbReference>
<evidence type="ECO:0000313" key="8">
    <source>
        <dbReference type="Proteomes" id="UP000258309"/>
    </source>
</evidence>
<dbReference type="OrthoDB" id="16820at2759"/>
<evidence type="ECO:0000256" key="3">
    <source>
        <dbReference type="ARBA" id="ARBA00022827"/>
    </source>
</evidence>
<dbReference type="Proteomes" id="UP000258309">
    <property type="component" value="Unassembled WGS sequence"/>
</dbReference>
<feature type="domain" description="FAD-binding" evidence="6">
    <location>
        <begin position="16"/>
        <end position="272"/>
    </location>
</feature>
<dbReference type="GO" id="GO:0071949">
    <property type="term" value="F:FAD binding"/>
    <property type="evidence" value="ECO:0007669"/>
    <property type="project" value="InterPro"/>
</dbReference>
<dbReference type="InterPro" id="IPR036188">
    <property type="entry name" value="FAD/NAD-bd_sf"/>
</dbReference>
<protein>
    <recommendedName>
        <fullName evidence="6">FAD-binding domain-containing protein</fullName>
    </recommendedName>
</protein>
<dbReference type="Pfam" id="PF01494">
    <property type="entry name" value="FAD_binding_3"/>
    <property type="match status" value="1"/>
</dbReference>
<evidence type="ECO:0000313" key="7">
    <source>
        <dbReference type="EMBL" id="RFU30914.1"/>
    </source>
</evidence>
<gene>
    <name evidence="7" type="ORF">B7463_g5419</name>
</gene>
<dbReference type="STRING" id="5539.A0A3E2HBY1"/>
<name>A0A3E2HBY1_SCYLI</name>
<dbReference type="OMA" id="NDPQIND"/>
<keyword evidence="5" id="KW-0503">Monooxygenase</keyword>
<dbReference type="PROSITE" id="PS51257">
    <property type="entry name" value="PROKAR_LIPOPROTEIN"/>
    <property type="match status" value="1"/>
</dbReference>
<feature type="non-terminal residue" evidence="7">
    <location>
        <position position="280"/>
    </location>
</feature>
<dbReference type="PANTHER" id="PTHR13789">
    <property type="entry name" value="MONOOXYGENASE"/>
    <property type="match status" value="1"/>
</dbReference>